<dbReference type="EMBL" id="JACHJS010000001">
    <property type="protein sequence ID" value="MBB4963308.1"/>
    <property type="molecule type" value="Genomic_DNA"/>
</dbReference>
<organism evidence="1 2">
    <name type="scientific">Saccharothrix violaceirubra</name>
    <dbReference type="NCBI Taxonomy" id="413306"/>
    <lineage>
        <taxon>Bacteria</taxon>
        <taxon>Bacillati</taxon>
        <taxon>Actinomycetota</taxon>
        <taxon>Actinomycetes</taxon>
        <taxon>Pseudonocardiales</taxon>
        <taxon>Pseudonocardiaceae</taxon>
        <taxon>Saccharothrix</taxon>
    </lineage>
</organism>
<evidence type="ECO:0008006" key="3">
    <source>
        <dbReference type="Google" id="ProtNLM"/>
    </source>
</evidence>
<dbReference type="RefSeq" id="WP_184666101.1">
    <property type="nucleotide sequence ID" value="NZ_BAABAI010000004.1"/>
</dbReference>
<evidence type="ECO:0000313" key="2">
    <source>
        <dbReference type="Proteomes" id="UP000542674"/>
    </source>
</evidence>
<accession>A0A7W7SYN3</accession>
<reference evidence="1 2" key="1">
    <citation type="submission" date="2020-08" db="EMBL/GenBank/DDBJ databases">
        <title>Sequencing the genomes of 1000 actinobacteria strains.</title>
        <authorList>
            <person name="Klenk H.-P."/>
        </authorList>
    </citation>
    <scope>NUCLEOTIDE SEQUENCE [LARGE SCALE GENOMIC DNA]</scope>
    <source>
        <strain evidence="1 2">DSM 45084</strain>
    </source>
</reference>
<comment type="caution">
    <text evidence="1">The sequence shown here is derived from an EMBL/GenBank/DDBJ whole genome shotgun (WGS) entry which is preliminary data.</text>
</comment>
<evidence type="ECO:0000313" key="1">
    <source>
        <dbReference type="EMBL" id="MBB4963308.1"/>
    </source>
</evidence>
<proteinExistence type="predicted"/>
<gene>
    <name evidence="1" type="ORF">F4559_000667</name>
</gene>
<name>A0A7W7SYN3_9PSEU</name>
<keyword evidence="2" id="KW-1185">Reference proteome</keyword>
<dbReference type="Proteomes" id="UP000542674">
    <property type="component" value="Unassembled WGS sequence"/>
</dbReference>
<sequence length="129" mass="14490">MYIAEAGSELPPRVVALSETVRSGRVSLDPTTGEELRRMLVEQMDQVDSWLERAGRLAQPAPLGTNPVGNLMAHKFEIRADGEPLSFVAVMTSYREVLRQTYDAVDGAIRNFQQVDDEHRHELKRLNGN</sequence>
<dbReference type="AlphaFoldDB" id="A0A7W7SYN3"/>
<protein>
    <recommendedName>
        <fullName evidence="3">PE family protein</fullName>
    </recommendedName>
</protein>